<dbReference type="EMBL" id="CP002859">
    <property type="protein sequence ID" value="AEI49733.1"/>
    <property type="molecule type" value="Genomic_DNA"/>
</dbReference>
<dbReference type="AlphaFoldDB" id="A0A7U3ZMC8"/>
<sequence length="71" mass="8559">MTSIHLDTLGDKYLISLDKSSFDKEWLMGLIERLRMEELAHKLNFEEDIESLGEEIKSDWWNKNKQRFINE</sequence>
<dbReference type="RefSeq" id="WP_013929037.1">
    <property type="nucleotide sequence ID" value="NC_015703.1"/>
</dbReference>
<dbReference type="Proteomes" id="UP000000493">
    <property type="component" value="Chromosome"/>
</dbReference>
<evidence type="ECO:0000313" key="1">
    <source>
        <dbReference type="EMBL" id="AEI49733.1"/>
    </source>
</evidence>
<proteinExistence type="predicted"/>
<gene>
    <name evidence="1" type="ordered locus">Runsl_3367</name>
</gene>
<protein>
    <submittedName>
        <fullName evidence="1">Uncharacterized protein</fullName>
    </submittedName>
</protein>
<organism evidence="1 2">
    <name type="scientific">Runella slithyformis (strain ATCC 29530 / DSM 19594 / LMG 11500 / NCIMB 11436 / LSU 4)</name>
    <dbReference type="NCBI Taxonomy" id="761193"/>
    <lineage>
        <taxon>Bacteria</taxon>
        <taxon>Pseudomonadati</taxon>
        <taxon>Bacteroidota</taxon>
        <taxon>Cytophagia</taxon>
        <taxon>Cytophagales</taxon>
        <taxon>Spirosomataceae</taxon>
        <taxon>Runella</taxon>
    </lineage>
</organism>
<name>A0A7U3ZMC8_RUNSL</name>
<reference evidence="1 2" key="2">
    <citation type="journal article" date="2012" name="Stand. Genomic Sci.">
        <title>Complete genome sequence of the aquatic bacterium Runella slithyformis type strain (LSU 4(T)).</title>
        <authorList>
            <person name="Copeland A."/>
            <person name="Zhang X."/>
            <person name="Misra M."/>
            <person name="Lapidus A."/>
            <person name="Nolan M."/>
            <person name="Lucas S."/>
            <person name="Deshpande S."/>
            <person name="Cheng J.F."/>
            <person name="Tapia R."/>
            <person name="Goodwin L.A."/>
            <person name="Pitluck S."/>
            <person name="Liolios K."/>
            <person name="Pagani I."/>
            <person name="Ivanova N."/>
            <person name="Mikhailova N."/>
            <person name="Pati A."/>
            <person name="Chen A."/>
            <person name="Palaniappan K."/>
            <person name="Land M."/>
            <person name="Hauser L."/>
            <person name="Pan C."/>
            <person name="Jeffries C.D."/>
            <person name="Detter J.C."/>
            <person name="Brambilla E.M."/>
            <person name="Rohde M."/>
            <person name="Djao O.D."/>
            <person name="Goker M."/>
            <person name="Sikorski J."/>
            <person name="Tindall B.J."/>
            <person name="Woyke T."/>
            <person name="Bristow J."/>
            <person name="Eisen J.A."/>
            <person name="Markowitz V."/>
            <person name="Hugenholtz P."/>
            <person name="Kyrpides N.C."/>
            <person name="Klenk H.P."/>
            <person name="Mavromatis K."/>
        </authorList>
    </citation>
    <scope>NUCLEOTIDE SEQUENCE [LARGE SCALE GENOMIC DNA]</scope>
    <source>
        <strain evidence="2">ATCC 29530 / DSM 19594 / LMG 11500 / NCIMB 11436 / LSU 4</strain>
    </source>
</reference>
<accession>A0A7U3ZMC8</accession>
<reference evidence="2" key="1">
    <citation type="submission" date="2011-06" db="EMBL/GenBank/DDBJ databases">
        <title>The complete genome of chromosome of Runella slithyformis DSM 19594.</title>
        <authorList>
            <consortium name="US DOE Joint Genome Institute (JGI-PGF)"/>
            <person name="Lucas S."/>
            <person name="Han J."/>
            <person name="Lapidus A."/>
            <person name="Bruce D."/>
            <person name="Goodwin L."/>
            <person name="Pitluck S."/>
            <person name="Peters L."/>
            <person name="Kyrpides N."/>
            <person name="Mavromatis K."/>
            <person name="Ivanova N."/>
            <person name="Ovchinnikova G."/>
            <person name="Zhang X."/>
            <person name="Misra M."/>
            <person name="Detter J.C."/>
            <person name="Tapia R."/>
            <person name="Han C."/>
            <person name="Land M."/>
            <person name="Hauser L."/>
            <person name="Markowitz V."/>
            <person name="Cheng J.-F."/>
            <person name="Hugenholtz P."/>
            <person name="Woyke T."/>
            <person name="Wu D."/>
            <person name="Tindall B."/>
            <person name="Faehrich R."/>
            <person name="Brambilla E."/>
            <person name="Klenk H.-P."/>
            <person name="Eisen J.A."/>
        </authorList>
    </citation>
    <scope>NUCLEOTIDE SEQUENCE [LARGE SCALE GENOMIC DNA]</scope>
    <source>
        <strain evidence="2">ATCC 29530 / DSM 19594 / LMG 11500 / NCIMB 11436 / LSU 4</strain>
    </source>
</reference>
<dbReference type="KEGG" id="rsi:Runsl_3367"/>
<evidence type="ECO:0000313" key="2">
    <source>
        <dbReference type="Proteomes" id="UP000000493"/>
    </source>
</evidence>
<keyword evidence="2" id="KW-1185">Reference proteome</keyword>